<organism evidence="9 10">
    <name type="scientific">Corynebacterium matruchotii</name>
    <dbReference type="NCBI Taxonomy" id="43768"/>
    <lineage>
        <taxon>Bacteria</taxon>
        <taxon>Bacillati</taxon>
        <taxon>Actinomycetota</taxon>
        <taxon>Actinomycetes</taxon>
        <taxon>Mycobacteriales</taxon>
        <taxon>Corynebacteriaceae</taxon>
        <taxon>Corynebacterium</taxon>
    </lineage>
</organism>
<feature type="transmembrane region" description="Helical" evidence="8">
    <location>
        <begin position="52"/>
        <end position="71"/>
    </location>
</feature>
<name>A0A6G9D5B5_9CORY</name>
<dbReference type="GeneID" id="84574027"/>
<keyword evidence="5 8" id="KW-1133">Transmembrane helix</keyword>
<evidence type="ECO:0000256" key="7">
    <source>
        <dbReference type="ARBA" id="ARBA00024033"/>
    </source>
</evidence>
<evidence type="ECO:0000256" key="5">
    <source>
        <dbReference type="ARBA" id="ARBA00022989"/>
    </source>
</evidence>
<evidence type="ECO:0000313" key="10">
    <source>
        <dbReference type="Proteomes" id="UP000249886"/>
    </source>
</evidence>
<dbReference type="RefSeq" id="WP_005526101.1">
    <property type="nucleotide sequence ID" value="NZ_CP050134.2"/>
</dbReference>
<feature type="transmembrane region" description="Helical" evidence="8">
    <location>
        <begin position="319"/>
        <end position="337"/>
    </location>
</feature>
<dbReference type="EMBL" id="UARK01000023">
    <property type="protein sequence ID" value="SPW30707.1"/>
    <property type="molecule type" value="Genomic_DNA"/>
</dbReference>
<dbReference type="GO" id="GO:0016758">
    <property type="term" value="F:hexosyltransferase activity"/>
    <property type="evidence" value="ECO:0007669"/>
    <property type="project" value="InterPro"/>
</dbReference>
<feature type="transmembrane region" description="Helical" evidence="8">
    <location>
        <begin position="396"/>
        <end position="417"/>
    </location>
</feature>
<keyword evidence="2" id="KW-1003">Cell membrane</keyword>
<keyword evidence="3 9" id="KW-0808">Transferase</keyword>
<feature type="transmembrane region" description="Helical" evidence="8">
    <location>
        <begin position="236"/>
        <end position="254"/>
    </location>
</feature>
<dbReference type="Proteomes" id="UP000249886">
    <property type="component" value="Unassembled WGS sequence"/>
</dbReference>
<evidence type="ECO:0000256" key="3">
    <source>
        <dbReference type="ARBA" id="ARBA00022679"/>
    </source>
</evidence>
<proteinExistence type="inferred from homology"/>
<sequence>MASRFPRLAAVQSAWAAWAEPTQKPAQPASSPSEWPVASHVPPSRHDAIFRLILWPIAALIVAHRVCVLAANGHITDDYTTVFLALRRFWDGIPVYSENYSFVDPHYLYNPGATMILSPLALVEHVAVARMVFICGNAAAIIAAMAILMRMFGFRLRGWGFPLVVAVAFVTEAVQNTLIFANINGVLLLALVGFLWALLGGRQWWAGVILGLAIVIKPVFLPLLVLPLVKFQWRTMLAGVGLPAALNAVAWLVVPGAGEYVSRTMPYLKQVRDYANSSLPGLVTYFGLPGWVGTVLFLVLAAVVVAGVWFLLRLRHSDPLLWACATSGLLLSGAFLLSSLGQMYYSMMLFPLVATVVLRRSPMHSAAGAIGMVLCLSPLEWEFARWPVYGQWLDTFLPTVGWLCVVVATAMFGFQAFRRPPGGE</sequence>
<comment type="subcellular location">
    <subcellularLocation>
        <location evidence="1">Cell membrane</location>
        <topology evidence="1">Multi-pass membrane protein</topology>
    </subcellularLocation>
</comment>
<comment type="similarity">
    <text evidence="7">Belongs to the glycosyltransferase 87 family.</text>
</comment>
<evidence type="ECO:0000256" key="6">
    <source>
        <dbReference type="ARBA" id="ARBA00023136"/>
    </source>
</evidence>
<dbReference type="Pfam" id="PF09594">
    <property type="entry name" value="GT87"/>
    <property type="match status" value="1"/>
</dbReference>
<reference evidence="9 10" key="1">
    <citation type="submission" date="2018-06" db="EMBL/GenBank/DDBJ databases">
        <authorList>
            <consortium name="Pathogen Informatics"/>
            <person name="Doyle S."/>
        </authorList>
    </citation>
    <scope>NUCLEOTIDE SEQUENCE [LARGE SCALE GENOMIC DNA]</scope>
    <source>
        <strain evidence="9 10">NCTC10254</strain>
    </source>
</reference>
<evidence type="ECO:0000256" key="4">
    <source>
        <dbReference type="ARBA" id="ARBA00022692"/>
    </source>
</evidence>
<dbReference type="GO" id="GO:0005886">
    <property type="term" value="C:plasma membrane"/>
    <property type="evidence" value="ECO:0007669"/>
    <property type="project" value="UniProtKB-SubCell"/>
</dbReference>
<feature type="transmembrane region" description="Helical" evidence="8">
    <location>
        <begin position="178"/>
        <end position="198"/>
    </location>
</feature>
<feature type="transmembrane region" description="Helical" evidence="8">
    <location>
        <begin position="204"/>
        <end position="229"/>
    </location>
</feature>
<protein>
    <submittedName>
        <fullName evidence="9">Arabinofuranosyl transferase C</fullName>
    </submittedName>
</protein>
<feature type="transmembrane region" description="Helical" evidence="8">
    <location>
        <begin position="288"/>
        <end position="312"/>
    </location>
</feature>
<accession>A0A6G9D5B5</accession>
<evidence type="ECO:0000256" key="1">
    <source>
        <dbReference type="ARBA" id="ARBA00004651"/>
    </source>
</evidence>
<evidence type="ECO:0000256" key="2">
    <source>
        <dbReference type="ARBA" id="ARBA00022475"/>
    </source>
</evidence>
<gene>
    <name evidence="9" type="primary">aftC</name>
    <name evidence="9" type="ORF">NCTC10254_01815</name>
</gene>
<evidence type="ECO:0000256" key="8">
    <source>
        <dbReference type="SAM" id="Phobius"/>
    </source>
</evidence>
<comment type="caution">
    <text evidence="9">The sequence shown here is derived from an EMBL/GenBank/DDBJ whole genome shotgun (WGS) entry which is preliminary data.</text>
</comment>
<feature type="transmembrane region" description="Helical" evidence="8">
    <location>
        <begin position="127"/>
        <end position="148"/>
    </location>
</feature>
<keyword evidence="6 8" id="KW-0472">Membrane</keyword>
<evidence type="ECO:0000313" key="9">
    <source>
        <dbReference type="EMBL" id="SPW30707.1"/>
    </source>
</evidence>
<dbReference type="InterPro" id="IPR018584">
    <property type="entry name" value="GT87"/>
</dbReference>
<keyword evidence="4 8" id="KW-0812">Transmembrane</keyword>
<dbReference type="AlphaFoldDB" id="A0A6G9D5B5"/>